<keyword evidence="4 6" id="KW-1133">Transmembrane helix</keyword>
<dbReference type="InterPro" id="IPR000537">
    <property type="entry name" value="UbiA_prenyltransferase"/>
</dbReference>
<evidence type="ECO:0000256" key="1">
    <source>
        <dbReference type="ARBA" id="ARBA00004141"/>
    </source>
</evidence>
<dbReference type="InterPro" id="IPR036412">
    <property type="entry name" value="HAD-like_sf"/>
</dbReference>
<protein>
    <submittedName>
        <fullName evidence="7">UbiA family prenyltransferase</fullName>
    </submittedName>
</protein>
<feature type="transmembrane region" description="Helical" evidence="6">
    <location>
        <begin position="388"/>
        <end position="411"/>
    </location>
</feature>
<evidence type="ECO:0000313" key="7">
    <source>
        <dbReference type="EMBL" id="RVT89197.1"/>
    </source>
</evidence>
<dbReference type="InterPro" id="IPR023214">
    <property type="entry name" value="HAD_sf"/>
</dbReference>
<dbReference type="GO" id="GO:0016020">
    <property type="term" value="C:membrane"/>
    <property type="evidence" value="ECO:0007669"/>
    <property type="project" value="UniProtKB-SubCell"/>
</dbReference>
<dbReference type="RefSeq" id="WP_127746844.1">
    <property type="nucleotide sequence ID" value="NZ_SACN01000006.1"/>
</dbReference>
<reference evidence="7 8" key="1">
    <citation type="submission" date="2019-01" db="EMBL/GenBank/DDBJ databases">
        <authorList>
            <person name="Chen W.-M."/>
        </authorList>
    </citation>
    <scope>NUCLEOTIDE SEQUENCE [LARGE SCALE GENOMIC DNA]</scope>
    <source>
        <strain evidence="7 8">CCP-7</strain>
    </source>
</reference>
<feature type="transmembrane region" description="Helical" evidence="6">
    <location>
        <begin position="262"/>
        <end position="287"/>
    </location>
</feature>
<sequence length="480" mass="52193">MPSSEHPLVVDMDGTLIRADLLHETASQYLSDNPLRAVRLAGWTMAGKHALKEQLAEATPFDPAALPYHEDLIEWLRAERAKGRPIVLATASHRRLAQAVADHLNLFDTVLATGDGVNLKAEAKRDALLTLYGEKGFDYVGNDGADLAVWAVADKAYLVNSSTAFADRVRAVATLECVFADGRKPAPAALFRALRPHQWVKNLLIFVPILAAHHFRDVDGMIAALIAFLVFGLTASSAYILNDLADVADDRHHRLKKHRPFAAGDLSLLAGWALWPALLLVAGLIAALALPPVFMGVLTIYFVVTVAYSLRLKQVAIVDVLVLAGLYSIRIVAGAAATNVPLSFWLLTFALFIFLSLALIKRVSELLVARASGREASLRGRSYGPQDLEMLSAMGVASGYISVLVLALYIHDAQTAELYASPRFIWLACPILLYWISRAWLITHRGQMHDDPIVFAIKDKASILIGVGFLGVFALAKGLG</sequence>
<dbReference type="OrthoDB" id="9803632at2"/>
<dbReference type="SUPFAM" id="SSF56784">
    <property type="entry name" value="HAD-like"/>
    <property type="match status" value="1"/>
</dbReference>
<evidence type="ECO:0000256" key="2">
    <source>
        <dbReference type="ARBA" id="ARBA00022475"/>
    </source>
</evidence>
<gene>
    <name evidence="7" type="ORF">EOD43_23080</name>
</gene>
<feature type="transmembrane region" description="Helical" evidence="6">
    <location>
        <begin position="221"/>
        <end position="241"/>
    </location>
</feature>
<evidence type="ECO:0000256" key="4">
    <source>
        <dbReference type="ARBA" id="ARBA00022989"/>
    </source>
</evidence>
<dbReference type="Gene3D" id="1.10.357.140">
    <property type="entry name" value="UbiA prenyltransferase"/>
    <property type="match status" value="1"/>
</dbReference>
<accession>A0A437LV02</accession>
<dbReference type="CDD" id="cd13963">
    <property type="entry name" value="PT_UbiA_2"/>
    <property type="match status" value="1"/>
</dbReference>
<evidence type="ECO:0000256" key="5">
    <source>
        <dbReference type="ARBA" id="ARBA00023136"/>
    </source>
</evidence>
<keyword evidence="5 6" id="KW-0472">Membrane</keyword>
<dbReference type="Proteomes" id="UP000282971">
    <property type="component" value="Unassembled WGS sequence"/>
</dbReference>
<dbReference type="AlphaFoldDB" id="A0A437LV02"/>
<keyword evidence="3 6" id="KW-0812">Transmembrane</keyword>
<keyword evidence="7" id="KW-0808">Transferase</keyword>
<evidence type="ECO:0000313" key="8">
    <source>
        <dbReference type="Proteomes" id="UP000282971"/>
    </source>
</evidence>
<comment type="subcellular location">
    <subcellularLocation>
        <location evidence="1">Membrane</location>
        <topology evidence="1">Multi-pass membrane protein</topology>
    </subcellularLocation>
</comment>
<dbReference type="Pfam" id="PF01040">
    <property type="entry name" value="UbiA"/>
    <property type="match status" value="1"/>
</dbReference>
<feature type="transmembrane region" description="Helical" evidence="6">
    <location>
        <begin position="317"/>
        <end position="336"/>
    </location>
</feature>
<dbReference type="GO" id="GO:0016765">
    <property type="term" value="F:transferase activity, transferring alkyl or aryl (other than methyl) groups"/>
    <property type="evidence" value="ECO:0007669"/>
    <property type="project" value="InterPro"/>
</dbReference>
<keyword evidence="2" id="KW-1003">Cell membrane</keyword>
<evidence type="ECO:0000256" key="6">
    <source>
        <dbReference type="SAM" id="Phobius"/>
    </source>
</evidence>
<proteinExistence type="predicted"/>
<keyword evidence="8" id="KW-1185">Reference proteome</keyword>
<feature type="transmembrane region" description="Helical" evidence="6">
    <location>
        <begin position="342"/>
        <end position="360"/>
    </location>
</feature>
<name>A0A437LV02_9SPHN</name>
<dbReference type="EMBL" id="SACN01000006">
    <property type="protein sequence ID" value="RVT89197.1"/>
    <property type="molecule type" value="Genomic_DNA"/>
</dbReference>
<organism evidence="7 8">
    <name type="scientific">Sphingomonas crocodyli</name>
    <dbReference type="NCBI Taxonomy" id="1979270"/>
    <lineage>
        <taxon>Bacteria</taxon>
        <taxon>Pseudomonadati</taxon>
        <taxon>Pseudomonadota</taxon>
        <taxon>Alphaproteobacteria</taxon>
        <taxon>Sphingomonadales</taxon>
        <taxon>Sphingomonadaceae</taxon>
        <taxon>Sphingomonas</taxon>
    </lineage>
</organism>
<comment type="caution">
    <text evidence="7">The sequence shown here is derived from an EMBL/GenBank/DDBJ whole genome shotgun (WGS) entry which is preliminary data.</text>
</comment>
<dbReference type="InterPro" id="IPR044878">
    <property type="entry name" value="UbiA_sf"/>
</dbReference>
<feature type="transmembrane region" description="Helical" evidence="6">
    <location>
        <begin position="461"/>
        <end position="479"/>
    </location>
</feature>
<dbReference type="Pfam" id="PF12710">
    <property type="entry name" value="HAD"/>
    <property type="match status" value="1"/>
</dbReference>
<feature type="transmembrane region" description="Helical" evidence="6">
    <location>
        <begin position="423"/>
        <end position="441"/>
    </location>
</feature>
<evidence type="ECO:0000256" key="3">
    <source>
        <dbReference type="ARBA" id="ARBA00022692"/>
    </source>
</evidence>
<feature type="transmembrane region" description="Helical" evidence="6">
    <location>
        <begin position="293"/>
        <end position="310"/>
    </location>
</feature>
<dbReference type="Gene3D" id="3.40.50.1000">
    <property type="entry name" value="HAD superfamily/HAD-like"/>
    <property type="match status" value="1"/>
</dbReference>
<dbReference type="NCBIfam" id="NF006088">
    <property type="entry name" value="PRK08238.1"/>
    <property type="match status" value="1"/>
</dbReference>